<proteinExistence type="predicted"/>
<evidence type="ECO:0000313" key="1">
    <source>
        <dbReference type="EMBL" id="CAI9544522.1"/>
    </source>
</evidence>
<keyword evidence="2" id="KW-1185">Reference proteome</keyword>
<accession>A0ABN9BAG0</accession>
<feature type="non-terminal residue" evidence="1">
    <location>
        <position position="1"/>
    </location>
</feature>
<name>A0ABN9BAG0_9NEOB</name>
<protein>
    <submittedName>
        <fullName evidence="1">Uncharacterized protein</fullName>
    </submittedName>
</protein>
<organism evidence="1 2">
    <name type="scientific">Staurois parvus</name>
    <dbReference type="NCBI Taxonomy" id="386267"/>
    <lineage>
        <taxon>Eukaryota</taxon>
        <taxon>Metazoa</taxon>
        <taxon>Chordata</taxon>
        <taxon>Craniata</taxon>
        <taxon>Vertebrata</taxon>
        <taxon>Euteleostomi</taxon>
        <taxon>Amphibia</taxon>
        <taxon>Batrachia</taxon>
        <taxon>Anura</taxon>
        <taxon>Neobatrachia</taxon>
        <taxon>Ranoidea</taxon>
        <taxon>Ranidae</taxon>
        <taxon>Staurois</taxon>
    </lineage>
</organism>
<evidence type="ECO:0000313" key="2">
    <source>
        <dbReference type="Proteomes" id="UP001162483"/>
    </source>
</evidence>
<dbReference type="Proteomes" id="UP001162483">
    <property type="component" value="Unassembled WGS sequence"/>
</dbReference>
<dbReference type="EMBL" id="CATNWA010003110">
    <property type="protein sequence ID" value="CAI9544522.1"/>
    <property type="molecule type" value="Genomic_DNA"/>
</dbReference>
<sequence>LIPSISCDSGVPIPHKYHVIQVFQSPPWTRCNQAPFMQTSYKTLVKERRVALRSSVTPSVVP</sequence>
<gene>
    <name evidence="1" type="ORF">SPARVUS_LOCUS2495085</name>
</gene>
<comment type="caution">
    <text evidence="1">The sequence shown here is derived from an EMBL/GenBank/DDBJ whole genome shotgun (WGS) entry which is preliminary data.</text>
</comment>
<reference evidence="1" key="1">
    <citation type="submission" date="2023-05" db="EMBL/GenBank/DDBJ databases">
        <authorList>
            <person name="Stuckert A."/>
        </authorList>
    </citation>
    <scope>NUCLEOTIDE SEQUENCE</scope>
</reference>